<sequence length="108" mass="11946">MLFPLGFRSTCTGLAVASKTVITALSHRSSGLNPSGFNQYTGTERIKKLLNDLWRKVHKLSFDLPGVYMYVCSLIASVLQIFLGDFRISSAIFCDYIGEPQKIAAVHC</sequence>
<dbReference type="AlphaFoldDB" id="A0AA38J5R1"/>
<dbReference type="Proteomes" id="UP001176059">
    <property type="component" value="Unassembled WGS sequence"/>
</dbReference>
<protein>
    <submittedName>
        <fullName evidence="1">Uncharacterized protein</fullName>
    </submittedName>
</protein>
<keyword evidence="2" id="KW-1185">Reference proteome</keyword>
<organism evidence="1 2">
    <name type="scientific">Lentinula guzmanii</name>
    <dbReference type="NCBI Taxonomy" id="2804957"/>
    <lineage>
        <taxon>Eukaryota</taxon>
        <taxon>Fungi</taxon>
        <taxon>Dikarya</taxon>
        <taxon>Basidiomycota</taxon>
        <taxon>Agaricomycotina</taxon>
        <taxon>Agaricomycetes</taxon>
        <taxon>Agaricomycetidae</taxon>
        <taxon>Agaricales</taxon>
        <taxon>Marasmiineae</taxon>
        <taxon>Omphalotaceae</taxon>
        <taxon>Lentinula</taxon>
    </lineage>
</organism>
<reference evidence="1" key="2">
    <citation type="journal article" date="2023" name="Proc. Natl. Acad. Sci. U.S.A.">
        <title>A global phylogenomic analysis of the shiitake genus Lentinula.</title>
        <authorList>
            <person name="Sierra-Patev S."/>
            <person name="Min B."/>
            <person name="Naranjo-Ortiz M."/>
            <person name="Looney B."/>
            <person name="Konkel Z."/>
            <person name="Slot J.C."/>
            <person name="Sakamoto Y."/>
            <person name="Steenwyk J.L."/>
            <person name="Rokas A."/>
            <person name="Carro J."/>
            <person name="Camarero S."/>
            <person name="Ferreira P."/>
            <person name="Molpeceres G."/>
            <person name="Ruiz-Duenas F.J."/>
            <person name="Serrano A."/>
            <person name="Henrissat B."/>
            <person name="Drula E."/>
            <person name="Hughes K.W."/>
            <person name="Mata J.L."/>
            <person name="Ishikawa N.K."/>
            <person name="Vargas-Isla R."/>
            <person name="Ushijima S."/>
            <person name="Smith C.A."/>
            <person name="Donoghue J."/>
            <person name="Ahrendt S."/>
            <person name="Andreopoulos W."/>
            <person name="He G."/>
            <person name="LaButti K."/>
            <person name="Lipzen A."/>
            <person name="Ng V."/>
            <person name="Riley R."/>
            <person name="Sandor L."/>
            <person name="Barry K."/>
            <person name="Martinez A.T."/>
            <person name="Xiao Y."/>
            <person name="Gibbons J.G."/>
            <person name="Terashima K."/>
            <person name="Grigoriev I.V."/>
            <person name="Hibbett D."/>
        </authorList>
    </citation>
    <scope>NUCLEOTIDE SEQUENCE</scope>
    <source>
        <strain evidence="1">ET3784</strain>
    </source>
</reference>
<name>A0AA38J5R1_9AGAR</name>
<gene>
    <name evidence="1" type="ORF">DFJ43DRAFT_578463</name>
</gene>
<accession>A0AA38J5R1</accession>
<comment type="caution">
    <text evidence="1">The sequence shown here is derived from an EMBL/GenBank/DDBJ whole genome shotgun (WGS) entry which is preliminary data.</text>
</comment>
<evidence type="ECO:0000313" key="2">
    <source>
        <dbReference type="Proteomes" id="UP001176059"/>
    </source>
</evidence>
<dbReference type="EMBL" id="JANVFO010000046">
    <property type="protein sequence ID" value="KAJ3725549.1"/>
    <property type="molecule type" value="Genomic_DNA"/>
</dbReference>
<proteinExistence type="predicted"/>
<evidence type="ECO:0000313" key="1">
    <source>
        <dbReference type="EMBL" id="KAJ3725549.1"/>
    </source>
</evidence>
<reference evidence="1" key="1">
    <citation type="submission" date="2022-08" db="EMBL/GenBank/DDBJ databases">
        <authorList>
            <consortium name="DOE Joint Genome Institute"/>
            <person name="Min B."/>
            <person name="Sierra-Patev S."/>
            <person name="Naranjo-Ortiz M."/>
            <person name="Looney B."/>
            <person name="Konkel Z."/>
            <person name="Slot J.C."/>
            <person name="Sakamoto Y."/>
            <person name="Steenwyk J.L."/>
            <person name="Rokas A."/>
            <person name="Carro J."/>
            <person name="Camarero S."/>
            <person name="Ferreira P."/>
            <person name="Molpeceres G."/>
            <person name="Ruiz-duenas F.J."/>
            <person name="Serrano A."/>
            <person name="Henrissat B."/>
            <person name="Drula E."/>
            <person name="Hughes K.W."/>
            <person name="Mata J.L."/>
            <person name="Ishikawa N.K."/>
            <person name="Vargas-Isla R."/>
            <person name="Ushijima S."/>
            <person name="Smith C.A."/>
            <person name="Ahrendt S."/>
            <person name="Andreopoulos W."/>
            <person name="He G."/>
            <person name="LaButti K."/>
            <person name="Lipzen A."/>
            <person name="Ng V."/>
            <person name="Riley R."/>
            <person name="Sandor L."/>
            <person name="Barry K."/>
            <person name="Martinez A.T."/>
            <person name="Xiao Y."/>
            <person name="Gibbons J.G."/>
            <person name="Terashima K."/>
            <person name="Hibbett D.S."/>
            <person name="Grigoriev I.V."/>
        </authorList>
    </citation>
    <scope>NUCLEOTIDE SEQUENCE</scope>
    <source>
        <strain evidence="1">ET3784</strain>
    </source>
</reference>